<keyword evidence="2" id="KW-0677">Repeat</keyword>
<accession>A0ABS7DAL4</accession>
<keyword evidence="7" id="KW-1185">Reference proteome</keyword>
<keyword evidence="3" id="KW-0106">Calcium</keyword>
<name>A0ABS7DAL4_9BACL</name>
<dbReference type="PANTHER" id="PTHR46682:SF1">
    <property type="entry name" value="ADHESION G-PROTEIN COUPLED RECEPTOR V1"/>
    <property type="match status" value="1"/>
</dbReference>
<dbReference type="Proteomes" id="UP000812277">
    <property type="component" value="Unassembled WGS sequence"/>
</dbReference>
<protein>
    <recommendedName>
        <fullName evidence="5">Calx-beta domain-containing protein</fullName>
    </recommendedName>
</protein>
<dbReference type="Pfam" id="PF03160">
    <property type="entry name" value="Calx-beta"/>
    <property type="match status" value="3"/>
</dbReference>
<dbReference type="SMART" id="SM00237">
    <property type="entry name" value="Calx_beta"/>
    <property type="match status" value="2"/>
</dbReference>
<evidence type="ECO:0000259" key="5">
    <source>
        <dbReference type="SMART" id="SM00237"/>
    </source>
</evidence>
<feature type="domain" description="Calx-beta" evidence="5">
    <location>
        <begin position="285"/>
        <end position="391"/>
    </location>
</feature>
<dbReference type="InterPro" id="IPR003644">
    <property type="entry name" value="Calx_beta"/>
</dbReference>
<evidence type="ECO:0000313" key="6">
    <source>
        <dbReference type="EMBL" id="MBW7476926.1"/>
    </source>
</evidence>
<organism evidence="6 7">
    <name type="scientific">Paenibacillus oenotherae</name>
    <dbReference type="NCBI Taxonomy" id="1435645"/>
    <lineage>
        <taxon>Bacteria</taxon>
        <taxon>Bacillati</taxon>
        <taxon>Bacillota</taxon>
        <taxon>Bacilli</taxon>
        <taxon>Bacillales</taxon>
        <taxon>Paenibacillaceae</taxon>
        <taxon>Paenibacillus</taxon>
    </lineage>
</organism>
<feature type="chain" id="PRO_5045796832" description="Calx-beta domain-containing protein" evidence="4">
    <location>
        <begin position="39"/>
        <end position="418"/>
    </location>
</feature>
<dbReference type="PANTHER" id="PTHR46682">
    <property type="entry name" value="ADHESION G-PROTEIN COUPLED RECEPTOR V1"/>
    <property type="match status" value="1"/>
</dbReference>
<keyword evidence="1 4" id="KW-0732">Signal</keyword>
<proteinExistence type="predicted"/>
<feature type="domain" description="Calx-beta" evidence="5">
    <location>
        <begin position="46"/>
        <end position="145"/>
    </location>
</feature>
<evidence type="ECO:0000256" key="4">
    <source>
        <dbReference type="SAM" id="SignalP"/>
    </source>
</evidence>
<comment type="caution">
    <text evidence="6">The sequence shown here is derived from an EMBL/GenBank/DDBJ whole genome shotgun (WGS) entry which is preliminary data.</text>
</comment>
<dbReference type="SUPFAM" id="SSF141072">
    <property type="entry name" value="CalX-like"/>
    <property type="match status" value="3"/>
</dbReference>
<feature type="signal peptide" evidence="4">
    <location>
        <begin position="1"/>
        <end position="38"/>
    </location>
</feature>
<evidence type="ECO:0000256" key="3">
    <source>
        <dbReference type="ARBA" id="ARBA00022837"/>
    </source>
</evidence>
<gene>
    <name evidence="6" type="ORF">K0T92_19595</name>
</gene>
<evidence type="ECO:0000313" key="7">
    <source>
        <dbReference type="Proteomes" id="UP000812277"/>
    </source>
</evidence>
<sequence>MKHNAGKGRTALRFRRFMACLLVAVSLVLTISQGAAMAAENSAASVTGGLKAPNDAFSFGYVVSSYMTILADPGYVDVPVFRWGNIRGEARIDYKTEDITAIAGIDYTATSGTLLFGDGEWKKIIRVPLSYENCCGDRMFRLKLFDPVTRKVQTFIDFEILRSGPDESYPSIFSVFSGPCMFFHWASGCSTFNEGQDVSFRIFLTKPTTTRATVDYTITSDSATAGADYTGPTSGTAVIESGLSETEVIIPLVLDGIEEGMESLTITLSNPTGNTSLEWENEISATVEIRDMPAPNVVNFKQPVYYVIEESGWAEVEVVREDTKGEYFVEYLIFPNTAIYDKDIKRSDSIYNRGYRGSFIFEDGQASAKLRIELVDDALKEYRESFGVVLFSDYGLIRSSDIYMTEVVIYDKDHLPSS</sequence>
<dbReference type="Gene3D" id="2.60.40.2030">
    <property type="match status" value="3"/>
</dbReference>
<evidence type="ECO:0000256" key="2">
    <source>
        <dbReference type="ARBA" id="ARBA00022737"/>
    </source>
</evidence>
<dbReference type="EMBL" id="JAHZIJ010000018">
    <property type="protein sequence ID" value="MBW7476926.1"/>
    <property type="molecule type" value="Genomic_DNA"/>
</dbReference>
<dbReference type="InterPro" id="IPR038081">
    <property type="entry name" value="CalX-like_sf"/>
</dbReference>
<reference evidence="6 7" key="1">
    <citation type="submission" date="2021-07" db="EMBL/GenBank/DDBJ databases">
        <title>Paenibacillus radiodurans sp. nov., isolated from the southeastern edge of Tengger Desert.</title>
        <authorList>
            <person name="Zhang G."/>
        </authorList>
    </citation>
    <scope>NUCLEOTIDE SEQUENCE [LARGE SCALE GENOMIC DNA]</scope>
    <source>
        <strain evidence="6 7">DT7-4</strain>
    </source>
</reference>
<dbReference type="RefSeq" id="WP_219874179.1">
    <property type="nucleotide sequence ID" value="NZ_JAHZIJ010000018.1"/>
</dbReference>
<dbReference type="InterPro" id="IPR026919">
    <property type="entry name" value="ADGRV1"/>
</dbReference>
<evidence type="ECO:0000256" key="1">
    <source>
        <dbReference type="ARBA" id="ARBA00022729"/>
    </source>
</evidence>